<dbReference type="AlphaFoldDB" id="A0A9N8ER34"/>
<organism evidence="2 3">
    <name type="scientific">Seminavis robusta</name>
    <dbReference type="NCBI Taxonomy" id="568900"/>
    <lineage>
        <taxon>Eukaryota</taxon>
        <taxon>Sar</taxon>
        <taxon>Stramenopiles</taxon>
        <taxon>Ochrophyta</taxon>
        <taxon>Bacillariophyta</taxon>
        <taxon>Bacillariophyceae</taxon>
        <taxon>Bacillariophycidae</taxon>
        <taxon>Naviculales</taxon>
        <taxon>Naviculaceae</taxon>
        <taxon>Seminavis</taxon>
    </lineage>
</organism>
<comment type="caution">
    <text evidence="2">The sequence shown here is derived from an EMBL/GenBank/DDBJ whole genome shotgun (WGS) entry which is preliminary data.</text>
</comment>
<reference evidence="2" key="1">
    <citation type="submission" date="2020-06" db="EMBL/GenBank/DDBJ databases">
        <authorList>
            <consortium name="Plant Systems Biology data submission"/>
        </authorList>
    </citation>
    <scope>NUCLEOTIDE SEQUENCE</scope>
    <source>
        <strain evidence="2">D6</strain>
    </source>
</reference>
<gene>
    <name evidence="2" type="ORF">SEMRO_1842_G301050.1</name>
</gene>
<proteinExistence type="predicted"/>
<accession>A0A9N8ER34</accession>
<dbReference type="OrthoDB" id="6359943at2759"/>
<evidence type="ECO:0000313" key="3">
    <source>
        <dbReference type="Proteomes" id="UP001153069"/>
    </source>
</evidence>
<dbReference type="PROSITE" id="PS50097">
    <property type="entry name" value="BTB"/>
    <property type="match status" value="1"/>
</dbReference>
<keyword evidence="3" id="KW-1185">Reference proteome</keyword>
<dbReference type="EMBL" id="CAICTM010001840">
    <property type="protein sequence ID" value="CAB9526522.1"/>
    <property type="molecule type" value="Genomic_DNA"/>
</dbReference>
<evidence type="ECO:0000313" key="2">
    <source>
        <dbReference type="EMBL" id="CAB9526522.1"/>
    </source>
</evidence>
<protein>
    <recommendedName>
        <fullName evidence="1">BTB domain-containing protein</fullName>
    </recommendedName>
</protein>
<dbReference type="PANTHER" id="PTHR24413">
    <property type="entry name" value="SPECKLE-TYPE POZ PROTEIN"/>
    <property type="match status" value="1"/>
</dbReference>
<dbReference type="SMART" id="SM00225">
    <property type="entry name" value="BTB"/>
    <property type="match status" value="1"/>
</dbReference>
<dbReference type="InterPro" id="IPR000210">
    <property type="entry name" value="BTB/POZ_dom"/>
</dbReference>
<name>A0A9N8ER34_9STRA</name>
<sequence length="462" mass="51593">MSNTDGMKEESPVEEALSRFWKDEKFHDIKLKCTDGVIIASNRYALSFRSEVFERMLLGHYKESSSNEVEVQYTGKVMEALVEYIHTDGTGLVTVTSGTKRKSPECDKISEEKKQETITMLSLMEASHFYQLPKLHKKAFNAIVHSLNEMPTLSFIVLETCQESTILEGAMTLALTIVRTNQECIKHGNTWVAAMKATILEEIVKDDTKTKRDQYLLFEIMLGWVGSDEEKKKYAQELIQKHICLDDLDPDFLTSTVLPSGLATTQQVYNAFQAQALYAKQKYGMLARTTIASTLDWTMTSTPVWTSSGTDISSFGDLKTDLLNCPPIKPGKKVEWTIEILKDAENVWLGMVVAGKGQYGNKCACHERFVGVAYCGNGIVEFDGRTIRDGGRVSRFESGSKVTLTWDASTGKGRLDGSVDGGLAKNLLDIGNRKEGFIPAVSTRYPDSVRLLSIKEVWPFGF</sequence>
<dbReference type="Proteomes" id="UP001153069">
    <property type="component" value="Unassembled WGS sequence"/>
</dbReference>
<feature type="domain" description="BTB" evidence="1">
    <location>
        <begin position="27"/>
        <end position="94"/>
    </location>
</feature>
<dbReference type="SUPFAM" id="SSF54695">
    <property type="entry name" value="POZ domain"/>
    <property type="match status" value="1"/>
</dbReference>
<dbReference type="Gene3D" id="3.30.710.10">
    <property type="entry name" value="Potassium Channel Kv1.1, Chain A"/>
    <property type="match status" value="1"/>
</dbReference>
<dbReference type="InterPro" id="IPR011333">
    <property type="entry name" value="SKP1/BTB/POZ_sf"/>
</dbReference>
<evidence type="ECO:0000259" key="1">
    <source>
        <dbReference type="PROSITE" id="PS50097"/>
    </source>
</evidence>
<dbReference type="Gene3D" id="1.25.40.420">
    <property type="match status" value="1"/>
</dbReference>
<dbReference type="Pfam" id="PF00651">
    <property type="entry name" value="BTB"/>
    <property type="match status" value="1"/>
</dbReference>
<dbReference type="CDD" id="cd18186">
    <property type="entry name" value="BTB_POZ_ZBTB_KLHL-like"/>
    <property type="match status" value="1"/>
</dbReference>